<dbReference type="PROSITE" id="PS51837">
    <property type="entry name" value="LITAF"/>
    <property type="match status" value="1"/>
</dbReference>
<sequence>MEIPEASVFTVGITSELPSYTEAIRSPLPSTPPPSYVEAVGVPSLQLDNAASPYPILYIPPAATPVQLTQQLAVQPSPHHVIPQQQGVGTLGDAPTVIICPHCCSLITTKVQNKPGSAAWALCCLLAFLG</sequence>
<evidence type="ECO:0000259" key="1">
    <source>
        <dbReference type="PROSITE" id="PS51837"/>
    </source>
</evidence>
<dbReference type="InterPro" id="IPR006629">
    <property type="entry name" value="LITAF"/>
</dbReference>
<evidence type="ECO:0000313" key="3">
    <source>
        <dbReference type="Proteomes" id="UP000727407"/>
    </source>
</evidence>
<dbReference type="AlphaFoldDB" id="A0A8J4TCX6"/>
<protein>
    <submittedName>
        <fullName evidence="2">Lipopolysaccharide-induced tumor necrosis factor-alpha factor</fullName>
    </submittedName>
</protein>
<proteinExistence type="predicted"/>
<dbReference type="Pfam" id="PF10601">
    <property type="entry name" value="zf-LITAF-like"/>
    <property type="match status" value="1"/>
</dbReference>
<accession>A0A8J4TCX6</accession>
<dbReference type="EMBL" id="QNUK01000913">
    <property type="protein sequence ID" value="KAF5888829.1"/>
    <property type="molecule type" value="Genomic_DNA"/>
</dbReference>
<keyword evidence="3" id="KW-1185">Reference proteome</keyword>
<feature type="non-terminal residue" evidence="2">
    <location>
        <position position="1"/>
    </location>
</feature>
<organism evidence="2 3">
    <name type="scientific">Clarias magur</name>
    <name type="common">Asian catfish</name>
    <name type="synonym">Macropteronotus magur</name>
    <dbReference type="NCBI Taxonomy" id="1594786"/>
    <lineage>
        <taxon>Eukaryota</taxon>
        <taxon>Metazoa</taxon>
        <taxon>Chordata</taxon>
        <taxon>Craniata</taxon>
        <taxon>Vertebrata</taxon>
        <taxon>Euteleostomi</taxon>
        <taxon>Actinopterygii</taxon>
        <taxon>Neopterygii</taxon>
        <taxon>Teleostei</taxon>
        <taxon>Ostariophysi</taxon>
        <taxon>Siluriformes</taxon>
        <taxon>Clariidae</taxon>
        <taxon>Clarias</taxon>
    </lineage>
</organism>
<comment type="caution">
    <text evidence="2">The sequence shown here is derived from an EMBL/GenBank/DDBJ whole genome shotgun (WGS) entry which is preliminary data.</text>
</comment>
<feature type="domain" description="LITAF" evidence="1">
    <location>
        <begin position="78"/>
        <end position="130"/>
    </location>
</feature>
<evidence type="ECO:0000313" key="2">
    <source>
        <dbReference type="EMBL" id="KAF5888829.1"/>
    </source>
</evidence>
<gene>
    <name evidence="2" type="ORF">DAT39_021471</name>
</gene>
<dbReference type="OrthoDB" id="4713066at2759"/>
<name>A0A8J4TCX6_CLAMG</name>
<reference evidence="2" key="1">
    <citation type="submission" date="2020-07" db="EMBL/GenBank/DDBJ databases">
        <title>Clarias magur genome sequencing, assembly and annotation.</title>
        <authorList>
            <person name="Kushwaha B."/>
            <person name="Kumar R."/>
            <person name="Das P."/>
            <person name="Joshi C.G."/>
            <person name="Kumar D."/>
            <person name="Nagpure N.S."/>
            <person name="Pandey M."/>
            <person name="Agarwal S."/>
            <person name="Srivastava S."/>
            <person name="Singh M."/>
            <person name="Sahoo L."/>
            <person name="Jayasankar P."/>
            <person name="Meher P.K."/>
            <person name="Koringa P.G."/>
            <person name="Iquebal M.A."/>
            <person name="Das S.P."/>
            <person name="Bit A."/>
            <person name="Patnaik S."/>
            <person name="Patel N."/>
            <person name="Shah T.M."/>
            <person name="Hinsu A."/>
            <person name="Jena J.K."/>
        </authorList>
    </citation>
    <scope>NUCLEOTIDE SEQUENCE</scope>
    <source>
        <strain evidence="2">CIFAMagur01</strain>
        <tissue evidence="2">Testis</tissue>
    </source>
</reference>
<dbReference type="Proteomes" id="UP000727407">
    <property type="component" value="Unassembled WGS sequence"/>
</dbReference>